<dbReference type="InterPro" id="IPR057700">
    <property type="entry name" value="DUF7940"/>
</dbReference>
<evidence type="ECO:0008006" key="4">
    <source>
        <dbReference type="Google" id="ProtNLM"/>
    </source>
</evidence>
<feature type="transmembrane region" description="Helical" evidence="2">
    <location>
        <begin position="21"/>
        <end position="49"/>
    </location>
</feature>
<feature type="region of interest" description="Disordered" evidence="1">
    <location>
        <begin position="84"/>
        <end position="103"/>
    </location>
</feature>
<sequence>MADRIKLELIDDWRLFWRFTSLQLGAIGAALTGVLIAFPDAALYAWGILPADLKAVIPERYLPLIGVGVFVLSMFARLIKQRKPEPKGVNNNDDNTVATENEN</sequence>
<reference evidence="3" key="1">
    <citation type="journal article" date="2024" name="J. Gen. Virol.">
        <title>Novel phages of Pseudomonas syringae unveil numerous potential auxiliary metabolic genes.</title>
        <authorList>
            <person name="Feltin C."/>
            <person name="Garneau J.R."/>
            <person name="Morris C.E."/>
            <person name="Berard A."/>
            <person name="Torres-Barcelo C."/>
        </authorList>
    </citation>
    <scope>NUCLEOTIDE SEQUENCE</scope>
</reference>
<protein>
    <recommendedName>
        <fullName evidence="4">Holin</fullName>
    </recommendedName>
</protein>
<proteinExistence type="predicted"/>
<feature type="compositionally biased region" description="Polar residues" evidence="1">
    <location>
        <begin position="89"/>
        <end position="103"/>
    </location>
</feature>
<evidence type="ECO:0000256" key="1">
    <source>
        <dbReference type="SAM" id="MobiDB-lite"/>
    </source>
</evidence>
<gene>
    <name evidence="3" type="ORF">Pavpe01_00020</name>
</gene>
<evidence type="ECO:0000313" key="3">
    <source>
        <dbReference type="EMBL" id="XAI69932.1"/>
    </source>
</evidence>
<evidence type="ECO:0000256" key="2">
    <source>
        <dbReference type="SAM" id="Phobius"/>
    </source>
</evidence>
<keyword evidence="2" id="KW-1133">Transmembrane helix</keyword>
<accession>A0AAU6VZY0</accession>
<dbReference type="EMBL" id="PP179316">
    <property type="protein sequence ID" value="XAI69932.1"/>
    <property type="molecule type" value="Genomic_DNA"/>
</dbReference>
<keyword evidence="2" id="KW-0472">Membrane</keyword>
<name>A0AAU6VZY0_9VIRU</name>
<keyword evidence="2" id="KW-0812">Transmembrane</keyword>
<feature type="transmembrane region" description="Helical" evidence="2">
    <location>
        <begin position="61"/>
        <end position="79"/>
    </location>
</feature>
<dbReference type="Pfam" id="PF25612">
    <property type="entry name" value="DUF7940"/>
    <property type="match status" value="1"/>
</dbReference>
<organism evidence="3">
    <name type="scientific">Pseudomonas phage Pavpe01</name>
    <dbReference type="NCBI Taxonomy" id="3138545"/>
    <lineage>
        <taxon>Viruses</taxon>
    </lineage>
</organism>